<evidence type="ECO:0000256" key="3">
    <source>
        <dbReference type="SAM" id="SignalP"/>
    </source>
</evidence>
<dbReference type="PROSITE" id="PS50005">
    <property type="entry name" value="TPR"/>
    <property type="match status" value="1"/>
</dbReference>
<accession>A0A975B9F3</accession>
<dbReference type="InterPro" id="IPR011990">
    <property type="entry name" value="TPR-like_helical_dom_sf"/>
</dbReference>
<dbReference type="Gene3D" id="1.25.40.10">
    <property type="entry name" value="Tetratricopeptide repeat domain"/>
    <property type="match status" value="1"/>
</dbReference>
<reference evidence="4" key="1">
    <citation type="journal article" date="2021" name="Microb. Physiol.">
        <title>Proteogenomic Insights into the Physiology of Marine, Sulfate-Reducing, Filamentous Desulfonema limicola and Desulfonema magnum.</title>
        <authorList>
            <person name="Schnaars V."/>
            <person name="Wohlbrand L."/>
            <person name="Scheve S."/>
            <person name="Hinrichs C."/>
            <person name="Reinhardt R."/>
            <person name="Rabus R."/>
        </authorList>
    </citation>
    <scope>NUCLEOTIDE SEQUENCE</scope>
    <source>
        <strain evidence="4">5ac10</strain>
    </source>
</reference>
<evidence type="ECO:0000256" key="1">
    <source>
        <dbReference type="PROSITE-ProRule" id="PRU00339"/>
    </source>
</evidence>
<keyword evidence="2" id="KW-0472">Membrane</keyword>
<dbReference type="EMBL" id="CP061799">
    <property type="protein sequence ID" value="QTA81277.1"/>
    <property type="molecule type" value="Genomic_DNA"/>
</dbReference>
<evidence type="ECO:0000256" key="2">
    <source>
        <dbReference type="SAM" id="Phobius"/>
    </source>
</evidence>
<dbReference type="InterPro" id="IPR019734">
    <property type="entry name" value="TPR_rpt"/>
</dbReference>
<dbReference type="SMART" id="SM00028">
    <property type="entry name" value="TPR"/>
    <property type="match status" value="1"/>
</dbReference>
<dbReference type="SUPFAM" id="SSF48452">
    <property type="entry name" value="TPR-like"/>
    <property type="match status" value="1"/>
</dbReference>
<organism evidence="4 5">
    <name type="scientific">Desulfonema limicola</name>
    <dbReference type="NCBI Taxonomy" id="45656"/>
    <lineage>
        <taxon>Bacteria</taxon>
        <taxon>Pseudomonadati</taxon>
        <taxon>Thermodesulfobacteriota</taxon>
        <taxon>Desulfobacteria</taxon>
        <taxon>Desulfobacterales</taxon>
        <taxon>Desulfococcaceae</taxon>
        <taxon>Desulfonema</taxon>
    </lineage>
</organism>
<dbReference type="Gene3D" id="2.30.30.40">
    <property type="entry name" value="SH3 Domains"/>
    <property type="match status" value="1"/>
</dbReference>
<keyword evidence="2" id="KW-1133">Transmembrane helix</keyword>
<sequence length="247" mass="28091">MKKYILCLCLILSILSNSSADENTRAFLDGIQFYKNGEYDKSAAEFHKIADSGIQNGKLFYNLGNTYLKMDDLGNAILWYEKALKLIPDDPDLKFNHEYALSLVKDEKIDKTGPVIRIIFFWKYLLSRDTVQWTAIILNAVFWVIIIIQVIKRKKPLKTPGIITLVLAVIFTLTAFYNFYESANIKQGVILPGQVSVRSGLADDSTELFVLHAGTKINIDKEKQGYFRIYYADGKIGWIKKSDAGLI</sequence>
<gene>
    <name evidence="4" type="ORF">dnl_36080</name>
</gene>
<feature type="chain" id="PRO_5037800064" evidence="3">
    <location>
        <begin position="21"/>
        <end position="247"/>
    </location>
</feature>
<dbReference type="AlphaFoldDB" id="A0A975B9F3"/>
<dbReference type="Proteomes" id="UP000663720">
    <property type="component" value="Chromosome"/>
</dbReference>
<dbReference type="PROSITE" id="PS50293">
    <property type="entry name" value="TPR_REGION"/>
    <property type="match status" value="1"/>
</dbReference>
<name>A0A975B9F3_9BACT</name>
<proteinExistence type="predicted"/>
<evidence type="ECO:0000313" key="4">
    <source>
        <dbReference type="EMBL" id="QTA81277.1"/>
    </source>
</evidence>
<dbReference type="Pfam" id="PF00515">
    <property type="entry name" value="TPR_1"/>
    <property type="match status" value="1"/>
</dbReference>
<keyword evidence="3" id="KW-0732">Signal</keyword>
<dbReference type="RefSeq" id="WP_207687336.1">
    <property type="nucleotide sequence ID" value="NZ_CP061799.1"/>
</dbReference>
<feature type="transmembrane region" description="Helical" evidence="2">
    <location>
        <begin position="131"/>
        <end position="150"/>
    </location>
</feature>
<keyword evidence="1" id="KW-0802">TPR repeat</keyword>
<feature type="transmembrane region" description="Helical" evidence="2">
    <location>
        <begin position="162"/>
        <end position="180"/>
    </location>
</feature>
<dbReference type="KEGG" id="dli:dnl_36080"/>
<protein>
    <submittedName>
        <fullName evidence="4">Tetratricopeptide repeat-containing protein</fullName>
    </submittedName>
</protein>
<feature type="signal peptide" evidence="3">
    <location>
        <begin position="1"/>
        <end position="20"/>
    </location>
</feature>
<keyword evidence="2" id="KW-0812">Transmembrane</keyword>
<feature type="repeat" description="TPR" evidence="1">
    <location>
        <begin position="57"/>
        <end position="90"/>
    </location>
</feature>
<evidence type="ECO:0000313" key="5">
    <source>
        <dbReference type="Proteomes" id="UP000663720"/>
    </source>
</evidence>
<keyword evidence="5" id="KW-1185">Reference proteome</keyword>